<dbReference type="Proteomes" id="UP001196413">
    <property type="component" value="Unassembled WGS sequence"/>
</dbReference>
<evidence type="ECO:0000256" key="1">
    <source>
        <dbReference type="SAM" id="Phobius"/>
    </source>
</evidence>
<reference evidence="2" key="1">
    <citation type="submission" date="2021-06" db="EMBL/GenBank/DDBJ databases">
        <title>Parelaphostrongylus tenuis whole genome reference sequence.</title>
        <authorList>
            <person name="Garwood T.J."/>
            <person name="Larsen P.A."/>
            <person name="Fountain-Jones N.M."/>
            <person name="Garbe J.R."/>
            <person name="Macchietto M.G."/>
            <person name="Kania S.A."/>
            <person name="Gerhold R.W."/>
            <person name="Richards J.E."/>
            <person name="Wolf T.M."/>
        </authorList>
    </citation>
    <scope>NUCLEOTIDE SEQUENCE</scope>
    <source>
        <strain evidence="2">MNPRO001-30</strain>
        <tissue evidence="2">Meninges</tissue>
    </source>
</reference>
<proteinExistence type="predicted"/>
<organism evidence="2 3">
    <name type="scientific">Parelaphostrongylus tenuis</name>
    <name type="common">Meningeal worm</name>
    <dbReference type="NCBI Taxonomy" id="148309"/>
    <lineage>
        <taxon>Eukaryota</taxon>
        <taxon>Metazoa</taxon>
        <taxon>Ecdysozoa</taxon>
        <taxon>Nematoda</taxon>
        <taxon>Chromadorea</taxon>
        <taxon>Rhabditida</taxon>
        <taxon>Rhabditina</taxon>
        <taxon>Rhabditomorpha</taxon>
        <taxon>Strongyloidea</taxon>
        <taxon>Metastrongylidae</taxon>
        <taxon>Parelaphostrongylus</taxon>
    </lineage>
</organism>
<dbReference type="EMBL" id="JAHQIW010006123">
    <property type="protein sequence ID" value="KAJ1368237.1"/>
    <property type="molecule type" value="Genomic_DNA"/>
</dbReference>
<evidence type="ECO:0000313" key="2">
    <source>
        <dbReference type="EMBL" id="KAJ1368237.1"/>
    </source>
</evidence>
<feature type="transmembrane region" description="Helical" evidence="1">
    <location>
        <begin position="12"/>
        <end position="38"/>
    </location>
</feature>
<evidence type="ECO:0000313" key="3">
    <source>
        <dbReference type="Proteomes" id="UP001196413"/>
    </source>
</evidence>
<keyword evidence="1" id="KW-1133">Transmembrane helix</keyword>
<comment type="caution">
    <text evidence="2">The sequence shown here is derived from an EMBL/GenBank/DDBJ whole genome shotgun (WGS) entry which is preliminary data.</text>
</comment>
<name>A0AAD5R265_PARTN</name>
<gene>
    <name evidence="2" type="ORF">KIN20_029323</name>
</gene>
<sequence length="96" mass="11290">MNFRDIKSVLILVKTFGFIFDMSNALLSTTTLFVLYYYNNKVNIAVKRWCTRCFRQHHVDALQHSSSIIGLEGNQLKFNTKAEGVNYFQQYRKAWS</sequence>
<keyword evidence="1" id="KW-0472">Membrane</keyword>
<dbReference type="AlphaFoldDB" id="A0AAD5R265"/>
<keyword evidence="3" id="KW-1185">Reference proteome</keyword>
<keyword evidence="1" id="KW-0812">Transmembrane</keyword>
<accession>A0AAD5R265</accession>
<protein>
    <submittedName>
        <fullName evidence="2">Uncharacterized protein</fullName>
    </submittedName>
</protein>